<dbReference type="PANTHER" id="PTHR31223">
    <property type="entry name" value="LOG FAMILY PROTEIN YJL055W"/>
    <property type="match status" value="1"/>
</dbReference>
<evidence type="ECO:0000256" key="1">
    <source>
        <dbReference type="ARBA" id="ARBA00006763"/>
    </source>
</evidence>
<organism evidence="3 4">
    <name type="scientific">Actinophytocola gossypii</name>
    <dbReference type="NCBI Taxonomy" id="2812003"/>
    <lineage>
        <taxon>Bacteria</taxon>
        <taxon>Bacillati</taxon>
        <taxon>Actinomycetota</taxon>
        <taxon>Actinomycetes</taxon>
        <taxon>Pseudonocardiales</taxon>
        <taxon>Pseudonocardiaceae</taxon>
    </lineage>
</organism>
<dbReference type="Proteomes" id="UP001156441">
    <property type="component" value="Unassembled WGS sequence"/>
</dbReference>
<evidence type="ECO:0000313" key="4">
    <source>
        <dbReference type="Proteomes" id="UP001156441"/>
    </source>
</evidence>
<dbReference type="SUPFAM" id="SSF102405">
    <property type="entry name" value="MCP/YpsA-like"/>
    <property type="match status" value="1"/>
</dbReference>
<comment type="catalytic activity">
    <reaction evidence="2">
        <text>N(6)-(dimethylallyl)adenosine 5'-phosphate + H2O = N(6)-dimethylallyladenine + D-ribose 5-phosphate</text>
        <dbReference type="Rhea" id="RHEA:48560"/>
        <dbReference type="ChEBI" id="CHEBI:15377"/>
        <dbReference type="ChEBI" id="CHEBI:17660"/>
        <dbReference type="ChEBI" id="CHEBI:57526"/>
        <dbReference type="ChEBI" id="CHEBI:78346"/>
        <dbReference type="EC" id="3.2.2.n1"/>
    </reaction>
</comment>
<dbReference type="InterPro" id="IPR005269">
    <property type="entry name" value="LOG"/>
</dbReference>
<evidence type="ECO:0000256" key="2">
    <source>
        <dbReference type="RuleBase" id="RU363015"/>
    </source>
</evidence>
<dbReference type="Pfam" id="PF03641">
    <property type="entry name" value="Lysine_decarbox"/>
    <property type="match status" value="1"/>
</dbReference>
<protein>
    <recommendedName>
        <fullName evidence="2">Cytokinin riboside 5'-monophosphate phosphoribohydrolase</fullName>
        <ecNumber evidence="2">3.2.2.n1</ecNumber>
    </recommendedName>
</protein>
<keyword evidence="4" id="KW-1185">Reference proteome</keyword>
<dbReference type="InterPro" id="IPR031100">
    <property type="entry name" value="LOG_fam"/>
</dbReference>
<dbReference type="PANTHER" id="PTHR31223:SF70">
    <property type="entry name" value="LOG FAMILY PROTEIN YJL055W"/>
    <property type="match status" value="1"/>
</dbReference>
<dbReference type="RefSeq" id="WP_260190574.1">
    <property type="nucleotide sequence ID" value="NZ_JAFFZE010000009.1"/>
</dbReference>
<dbReference type="NCBIfam" id="TIGR00730">
    <property type="entry name" value="Rossman fold protein, TIGR00730 family"/>
    <property type="match status" value="1"/>
</dbReference>
<comment type="caution">
    <text evidence="3">The sequence shown here is derived from an EMBL/GenBank/DDBJ whole genome shotgun (WGS) entry which is preliminary data.</text>
</comment>
<evidence type="ECO:0000313" key="3">
    <source>
        <dbReference type="EMBL" id="MCT2583199.1"/>
    </source>
</evidence>
<sequence length="191" mass="20189">MRVCVFCGSSAGKGSGYLAAAEDVGRTLTAAGVGLVYGGAGVGTMGAVADAAVAAGGEVIGVIPQSLVDREIAHPGLSELHVVADLHERKAKMASLSDAFLALPGGAGTLEELFEVFTWAQLGLHAKPIALLDVGGFYRPVLEMLDHMAAEGFLRPEYRDMLIVETAVERVLDRYKDYSPSRPKWARSDEE</sequence>
<gene>
    <name evidence="3" type="ORF">JT362_08740</name>
</gene>
<dbReference type="Gene3D" id="3.40.50.450">
    <property type="match status" value="1"/>
</dbReference>
<dbReference type="EMBL" id="JAFFZE010000009">
    <property type="protein sequence ID" value="MCT2583199.1"/>
    <property type="molecule type" value="Genomic_DNA"/>
</dbReference>
<comment type="catalytic activity">
    <reaction evidence="2">
        <text>9-ribosyl-trans-zeatin 5'-phosphate + H2O = trans-zeatin + D-ribose 5-phosphate</text>
        <dbReference type="Rhea" id="RHEA:48564"/>
        <dbReference type="ChEBI" id="CHEBI:15377"/>
        <dbReference type="ChEBI" id="CHEBI:16522"/>
        <dbReference type="ChEBI" id="CHEBI:78346"/>
        <dbReference type="ChEBI" id="CHEBI:87947"/>
        <dbReference type="EC" id="3.2.2.n1"/>
    </reaction>
</comment>
<name>A0ABT2J5R2_9PSEU</name>
<reference evidence="3 4" key="1">
    <citation type="submission" date="2021-02" db="EMBL/GenBank/DDBJ databases">
        <title>Actinophytocola xerophila sp. nov., isolated from soil of cotton cropping field.</title>
        <authorList>
            <person name="Huang R."/>
            <person name="Chen X."/>
            <person name="Ge X."/>
            <person name="Liu W."/>
        </authorList>
    </citation>
    <scope>NUCLEOTIDE SEQUENCE [LARGE SCALE GENOMIC DNA]</scope>
    <source>
        <strain evidence="3 4">S1-96</strain>
    </source>
</reference>
<proteinExistence type="inferred from homology"/>
<comment type="similarity">
    <text evidence="1 2">Belongs to the LOG family.</text>
</comment>
<keyword evidence="2" id="KW-0378">Hydrolase</keyword>
<accession>A0ABT2J5R2</accession>
<dbReference type="EC" id="3.2.2.n1" evidence="2"/>
<keyword evidence="2" id="KW-0203">Cytokinin biosynthesis</keyword>